<reference evidence="1 2" key="1">
    <citation type="submission" date="2023-01" db="EMBL/GenBank/DDBJ databases">
        <title>Analysis of 21 Apiospora genomes using comparative genomics revels a genus with tremendous synthesis potential of carbohydrate active enzymes and secondary metabolites.</title>
        <authorList>
            <person name="Sorensen T."/>
        </authorList>
    </citation>
    <scope>NUCLEOTIDE SEQUENCE [LARGE SCALE GENOMIC DNA]</scope>
    <source>
        <strain evidence="1 2">CBS 83171</strain>
    </source>
</reference>
<keyword evidence="2" id="KW-1185">Reference proteome</keyword>
<name>A0ABR1UE20_9PEZI</name>
<protein>
    <submittedName>
        <fullName evidence="1">Uncharacterized protein</fullName>
    </submittedName>
</protein>
<dbReference type="EMBL" id="JAQQWM010000007">
    <property type="protein sequence ID" value="KAK8057151.1"/>
    <property type="molecule type" value="Genomic_DNA"/>
</dbReference>
<dbReference type="Proteomes" id="UP001446871">
    <property type="component" value="Unassembled WGS sequence"/>
</dbReference>
<evidence type="ECO:0000313" key="1">
    <source>
        <dbReference type="EMBL" id="KAK8057151.1"/>
    </source>
</evidence>
<proteinExistence type="predicted"/>
<accession>A0ABR1UE20</accession>
<gene>
    <name evidence="1" type="ORF">PG996_011088</name>
</gene>
<evidence type="ECO:0000313" key="2">
    <source>
        <dbReference type="Proteomes" id="UP001446871"/>
    </source>
</evidence>
<organism evidence="1 2">
    <name type="scientific">Apiospora saccharicola</name>
    <dbReference type="NCBI Taxonomy" id="335842"/>
    <lineage>
        <taxon>Eukaryota</taxon>
        <taxon>Fungi</taxon>
        <taxon>Dikarya</taxon>
        <taxon>Ascomycota</taxon>
        <taxon>Pezizomycotina</taxon>
        <taxon>Sordariomycetes</taxon>
        <taxon>Xylariomycetidae</taxon>
        <taxon>Amphisphaeriales</taxon>
        <taxon>Apiosporaceae</taxon>
        <taxon>Apiospora</taxon>
    </lineage>
</organism>
<sequence>MRAILDLLVIPPFHSRPHLSRDCTNRPNDVHHPVQPLLESRLLAQQLVGGAGAVGASVGVVGVGVPAHLGLEGGQVEEDGLRGLDVADVAAVRQALPVDAGHADEVEHGLDGGDVETRDVEVAAGLVFAEGGVEGARGRGAFEADDAGQLDPVDL</sequence>
<comment type="caution">
    <text evidence="1">The sequence shown here is derived from an EMBL/GenBank/DDBJ whole genome shotgun (WGS) entry which is preliminary data.</text>
</comment>